<gene>
    <name evidence="2" type="ORF">LEP1GSC035_1774</name>
</gene>
<organism evidence="2 3">
    <name type="scientific">Leptospira noguchii str. 2007001578</name>
    <dbReference type="NCBI Taxonomy" id="1049974"/>
    <lineage>
        <taxon>Bacteria</taxon>
        <taxon>Pseudomonadati</taxon>
        <taxon>Spirochaetota</taxon>
        <taxon>Spirochaetia</taxon>
        <taxon>Leptospirales</taxon>
        <taxon>Leptospiraceae</taxon>
        <taxon>Leptospira</taxon>
    </lineage>
</organism>
<evidence type="ECO:0000313" key="3">
    <source>
        <dbReference type="Proteomes" id="UP000012099"/>
    </source>
</evidence>
<keyword evidence="3" id="KW-1185">Reference proteome</keyword>
<proteinExistence type="predicted"/>
<feature type="region of interest" description="Disordered" evidence="1">
    <location>
        <begin position="15"/>
        <end position="38"/>
    </location>
</feature>
<reference evidence="2 3" key="1">
    <citation type="submission" date="2013-01" db="EMBL/GenBank/DDBJ databases">
        <authorList>
            <person name="Harkins D.M."/>
            <person name="Durkin A.S."/>
            <person name="Brinkac L.M."/>
            <person name="Haft D.H."/>
            <person name="Selengut J.D."/>
            <person name="Sanka R."/>
            <person name="DePew J."/>
            <person name="Purushe J."/>
            <person name="Whelen A.C."/>
            <person name="Vinetz J.M."/>
            <person name="Sutton G.G."/>
            <person name="Nierman W.C."/>
            <person name="Fouts D.E."/>
        </authorList>
    </citation>
    <scope>NUCLEOTIDE SEQUENCE [LARGE SCALE GENOMIC DNA]</scope>
    <source>
        <strain evidence="2 3">2007001578</strain>
    </source>
</reference>
<accession>A0ABN0J4B2</accession>
<comment type="caution">
    <text evidence="2">The sequence shown here is derived from an EMBL/GenBank/DDBJ whole genome shotgun (WGS) entry which is preliminary data.</text>
</comment>
<feature type="compositionally biased region" description="Basic and acidic residues" evidence="1">
    <location>
        <begin position="29"/>
        <end position="38"/>
    </location>
</feature>
<evidence type="ECO:0000313" key="2">
    <source>
        <dbReference type="EMBL" id="EMN01809.1"/>
    </source>
</evidence>
<feature type="compositionally biased region" description="Polar residues" evidence="1">
    <location>
        <begin position="15"/>
        <end position="28"/>
    </location>
</feature>
<name>A0ABN0J4B2_9LEPT</name>
<protein>
    <submittedName>
        <fullName evidence="2">Uncharacterized protein</fullName>
    </submittedName>
</protein>
<dbReference type="Proteomes" id="UP000012099">
    <property type="component" value="Unassembled WGS sequence"/>
</dbReference>
<evidence type="ECO:0000256" key="1">
    <source>
        <dbReference type="SAM" id="MobiDB-lite"/>
    </source>
</evidence>
<sequence length="38" mass="4488">MFFSGFLERMQTEIENGTKTNWTTMNRSNIEDGTKEEN</sequence>
<dbReference type="EMBL" id="AHMH02000038">
    <property type="protein sequence ID" value="EMN01809.1"/>
    <property type="molecule type" value="Genomic_DNA"/>
</dbReference>